<dbReference type="EMBL" id="FNAD01000020">
    <property type="protein sequence ID" value="SDE39994.1"/>
    <property type="molecule type" value="Genomic_DNA"/>
</dbReference>
<dbReference type="AlphaFoldDB" id="A0A1G7CKQ3"/>
<name>A0A1G7CKQ3_9ACTN</name>
<evidence type="ECO:0000313" key="3">
    <source>
        <dbReference type="Proteomes" id="UP000198949"/>
    </source>
</evidence>
<reference evidence="3" key="1">
    <citation type="submission" date="2016-10" db="EMBL/GenBank/DDBJ databases">
        <authorList>
            <person name="Varghese N."/>
            <person name="Submissions S."/>
        </authorList>
    </citation>
    <scope>NUCLEOTIDE SEQUENCE [LARGE SCALE GENOMIC DNA]</scope>
    <source>
        <strain evidence="3">CGMCC 4.3516</strain>
    </source>
</reference>
<evidence type="ECO:0000313" key="2">
    <source>
        <dbReference type="EMBL" id="SDE39994.1"/>
    </source>
</evidence>
<feature type="region of interest" description="Disordered" evidence="1">
    <location>
        <begin position="52"/>
        <end position="73"/>
    </location>
</feature>
<dbReference type="Proteomes" id="UP000198949">
    <property type="component" value="Unassembled WGS sequence"/>
</dbReference>
<organism evidence="2 3">
    <name type="scientific">Glycomyces harbinensis</name>
    <dbReference type="NCBI Taxonomy" id="58114"/>
    <lineage>
        <taxon>Bacteria</taxon>
        <taxon>Bacillati</taxon>
        <taxon>Actinomycetota</taxon>
        <taxon>Actinomycetes</taxon>
        <taxon>Glycomycetales</taxon>
        <taxon>Glycomycetaceae</taxon>
        <taxon>Glycomyces</taxon>
    </lineage>
</organism>
<protein>
    <submittedName>
        <fullName evidence="2">Uncharacterized protein</fullName>
    </submittedName>
</protein>
<proteinExistence type="predicted"/>
<sequence>MGPEAKRIALFDMAGAGADLGRIIPGVLHAFADAHPERRALWFSASAVRHRFEPSPTAAPRPGATEPGARGAG</sequence>
<keyword evidence="3" id="KW-1185">Reference proteome</keyword>
<gene>
    <name evidence="2" type="ORF">SAMN05216270_12048</name>
</gene>
<evidence type="ECO:0000256" key="1">
    <source>
        <dbReference type="SAM" id="MobiDB-lite"/>
    </source>
</evidence>
<accession>A0A1G7CKQ3</accession>